<dbReference type="PANTHER" id="PTHR30469">
    <property type="entry name" value="MULTIDRUG RESISTANCE PROTEIN MDTA"/>
    <property type="match status" value="1"/>
</dbReference>
<dbReference type="NCBIfam" id="TIGR01730">
    <property type="entry name" value="RND_mfp"/>
    <property type="match status" value="1"/>
</dbReference>
<dbReference type="Gene3D" id="1.10.287.470">
    <property type="entry name" value="Helix hairpin bin"/>
    <property type="match status" value="1"/>
</dbReference>
<evidence type="ECO:0000313" key="5">
    <source>
        <dbReference type="EMBL" id="MYM55005.1"/>
    </source>
</evidence>
<evidence type="ECO:0000256" key="2">
    <source>
        <dbReference type="SAM" id="Coils"/>
    </source>
</evidence>
<dbReference type="Gene3D" id="2.40.420.20">
    <property type="match status" value="1"/>
</dbReference>
<dbReference type="InterPro" id="IPR058627">
    <property type="entry name" value="MdtA-like_C"/>
</dbReference>
<dbReference type="GO" id="GO:0015562">
    <property type="term" value="F:efflux transmembrane transporter activity"/>
    <property type="evidence" value="ECO:0007669"/>
    <property type="project" value="TreeGrafter"/>
</dbReference>
<dbReference type="Gene3D" id="2.40.30.170">
    <property type="match status" value="1"/>
</dbReference>
<evidence type="ECO:0000313" key="6">
    <source>
        <dbReference type="Proteomes" id="UP000479043"/>
    </source>
</evidence>
<keyword evidence="6" id="KW-1185">Reference proteome</keyword>
<proteinExistence type="inferred from homology"/>
<protein>
    <submittedName>
        <fullName evidence="5">Efflux RND transporter periplasmic adaptor subunit</fullName>
    </submittedName>
</protein>
<comment type="similarity">
    <text evidence="1">Belongs to the membrane fusion protein (MFP) (TC 8.A.1) family.</text>
</comment>
<dbReference type="SUPFAM" id="SSF111369">
    <property type="entry name" value="HlyD-like secretion proteins"/>
    <property type="match status" value="1"/>
</dbReference>
<feature type="signal peptide" evidence="3">
    <location>
        <begin position="1"/>
        <end position="19"/>
    </location>
</feature>
<dbReference type="PANTHER" id="PTHR30469:SF15">
    <property type="entry name" value="HLYD FAMILY OF SECRETION PROTEINS"/>
    <property type="match status" value="1"/>
</dbReference>
<gene>
    <name evidence="5" type="ORF">GR167_06795</name>
</gene>
<dbReference type="InterPro" id="IPR006143">
    <property type="entry name" value="RND_pump_MFP"/>
</dbReference>
<keyword evidence="2" id="KW-0175">Coiled coil</keyword>
<dbReference type="AlphaFoldDB" id="A0A6L8LGW8"/>
<feature type="coiled-coil region" evidence="2">
    <location>
        <begin position="89"/>
        <end position="161"/>
    </location>
</feature>
<dbReference type="Pfam" id="PF25967">
    <property type="entry name" value="RND-MFP_C"/>
    <property type="match status" value="1"/>
</dbReference>
<evidence type="ECO:0000256" key="3">
    <source>
        <dbReference type="SAM" id="SignalP"/>
    </source>
</evidence>
<accession>A0A6L8LGW8</accession>
<feature type="chain" id="PRO_5027013723" evidence="3">
    <location>
        <begin position="20"/>
        <end position="354"/>
    </location>
</feature>
<dbReference type="EMBL" id="WWEN01000003">
    <property type="protein sequence ID" value="MYM55005.1"/>
    <property type="molecule type" value="Genomic_DNA"/>
</dbReference>
<evidence type="ECO:0000256" key="1">
    <source>
        <dbReference type="ARBA" id="ARBA00009477"/>
    </source>
</evidence>
<dbReference type="GO" id="GO:1990281">
    <property type="term" value="C:efflux pump complex"/>
    <property type="evidence" value="ECO:0007669"/>
    <property type="project" value="TreeGrafter"/>
</dbReference>
<dbReference type="RefSeq" id="WP_160972721.1">
    <property type="nucleotide sequence ID" value="NZ_WWEN01000003.1"/>
</dbReference>
<keyword evidence="3" id="KW-0732">Signal</keyword>
<reference evidence="5 6" key="1">
    <citation type="submission" date="2020-01" db="EMBL/GenBank/DDBJ databases">
        <authorList>
            <person name="Chen S."/>
        </authorList>
    </citation>
    <scope>NUCLEOTIDE SEQUENCE [LARGE SCALE GENOMIC DNA]</scope>
    <source>
        <strain evidence="5 6">GS-10</strain>
    </source>
</reference>
<evidence type="ECO:0000259" key="4">
    <source>
        <dbReference type="Pfam" id="PF25967"/>
    </source>
</evidence>
<sequence>MKPMILAAALALLPLPALAEDAPAAATEPRPVISEIVTADPARARSFAGVIAGENVANLGFLTGGRVSSVPVAAGDQVMQGDTLATLDEVTLEQDLASARAALAAAEAKATLAEQQFERTQTLNERGVASTAVLDAARANRDAMAAEAENARASLTRAEDAAHYGVLSAPHDAIVLSVLVDPGATVSAGSAVVKLADPVGREALIDVPEAFAGLLPSDAAFILRRHANDSASTGAHLSVIEPVTETGLGTRRLRLTLDDPPEDYRIGSLIEATYAEVSAPVITLPRVAIADGPKGPGVWRVEGADRQVHFLAVTLGTEIGDRVVVSEGIAVGDEIVTRGVHSLTENQNVGARLE</sequence>
<feature type="domain" description="Multidrug resistance protein MdtA-like C-terminal permuted SH3" evidence="4">
    <location>
        <begin position="281"/>
        <end position="340"/>
    </location>
</feature>
<organism evidence="5 6">
    <name type="scientific">Thalassovita mangrovi</name>
    <dbReference type="NCBI Taxonomy" id="2692236"/>
    <lineage>
        <taxon>Bacteria</taxon>
        <taxon>Pseudomonadati</taxon>
        <taxon>Pseudomonadota</taxon>
        <taxon>Alphaproteobacteria</taxon>
        <taxon>Rhodobacterales</taxon>
        <taxon>Roseobacteraceae</taxon>
        <taxon>Thalassovita</taxon>
    </lineage>
</organism>
<dbReference type="Gene3D" id="2.40.50.100">
    <property type="match status" value="1"/>
</dbReference>
<dbReference type="Proteomes" id="UP000479043">
    <property type="component" value="Unassembled WGS sequence"/>
</dbReference>
<name>A0A6L8LGW8_9RHOB</name>
<comment type="caution">
    <text evidence="5">The sequence shown here is derived from an EMBL/GenBank/DDBJ whole genome shotgun (WGS) entry which is preliminary data.</text>
</comment>